<keyword evidence="1" id="KW-0812">Transmembrane</keyword>
<accession>A0A6C0D7I1</accession>
<reference evidence="2" key="1">
    <citation type="journal article" date="2020" name="Nature">
        <title>Giant virus diversity and host interactions through global metagenomics.</title>
        <authorList>
            <person name="Schulz F."/>
            <person name="Roux S."/>
            <person name="Paez-Espino D."/>
            <person name="Jungbluth S."/>
            <person name="Walsh D.A."/>
            <person name="Denef V.J."/>
            <person name="McMahon K.D."/>
            <person name="Konstantinidis K.T."/>
            <person name="Eloe-Fadrosh E.A."/>
            <person name="Kyrpides N.C."/>
            <person name="Woyke T."/>
        </authorList>
    </citation>
    <scope>NUCLEOTIDE SEQUENCE</scope>
    <source>
        <strain evidence="2">GVMAG-M-3300023174-129</strain>
    </source>
</reference>
<organism evidence="2">
    <name type="scientific">viral metagenome</name>
    <dbReference type="NCBI Taxonomy" id="1070528"/>
    <lineage>
        <taxon>unclassified sequences</taxon>
        <taxon>metagenomes</taxon>
        <taxon>organismal metagenomes</taxon>
    </lineage>
</organism>
<keyword evidence="1" id="KW-1133">Transmembrane helix</keyword>
<dbReference type="EMBL" id="MN739546">
    <property type="protein sequence ID" value="QHT12481.1"/>
    <property type="molecule type" value="Genomic_DNA"/>
</dbReference>
<feature type="transmembrane region" description="Helical" evidence="1">
    <location>
        <begin position="36"/>
        <end position="54"/>
    </location>
</feature>
<dbReference type="AlphaFoldDB" id="A0A6C0D7I1"/>
<proteinExistence type="predicted"/>
<evidence type="ECO:0000313" key="2">
    <source>
        <dbReference type="EMBL" id="QHT12481.1"/>
    </source>
</evidence>
<keyword evidence="1" id="KW-0472">Membrane</keyword>
<feature type="transmembrane region" description="Helical" evidence="1">
    <location>
        <begin position="6"/>
        <end position="24"/>
    </location>
</feature>
<evidence type="ECO:0000256" key="1">
    <source>
        <dbReference type="SAM" id="Phobius"/>
    </source>
</evidence>
<name>A0A6C0D7I1_9ZZZZ</name>
<protein>
    <submittedName>
        <fullName evidence="2">Uncharacterized protein</fullName>
    </submittedName>
</protein>
<sequence length="91" mass="9841">MNEYLLGVLFGGSLITGLGAISSYTVEKKEPTIKSLARDFIIGSVLFILIMQLLPESSSSLLAYLTGLFTFASFTSSQSDDIEIQVGIPKF</sequence>